<feature type="compositionally biased region" description="Basic and acidic residues" evidence="1">
    <location>
        <begin position="35"/>
        <end position="55"/>
    </location>
</feature>
<dbReference type="STRING" id="661399.AQJ67_33580"/>
<keyword evidence="3" id="KW-1185">Reference proteome</keyword>
<organism evidence="2 3">
    <name type="scientific">Streptomyces caeruleatus</name>
    <dbReference type="NCBI Taxonomy" id="661399"/>
    <lineage>
        <taxon>Bacteria</taxon>
        <taxon>Bacillati</taxon>
        <taxon>Actinomycetota</taxon>
        <taxon>Actinomycetes</taxon>
        <taxon>Kitasatosporales</taxon>
        <taxon>Streptomycetaceae</taxon>
        <taxon>Streptomyces</taxon>
    </lineage>
</organism>
<dbReference type="EMBL" id="LMWY01000044">
    <property type="protein sequence ID" value="KUN96175.1"/>
    <property type="molecule type" value="Genomic_DNA"/>
</dbReference>
<dbReference type="OrthoDB" id="3871966at2"/>
<feature type="compositionally biased region" description="Basic residues" evidence="1">
    <location>
        <begin position="1"/>
        <end position="17"/>
    </location>
</feature>
<reference evidence="2 3" key="1">
    <citation type="submission" date="2015-10" db="EMBL/GenBank/DDBJ databases">
        <title>Draft genome sequence of Streptomyces caeruleatus NRRL B-24802, type strain for the species Streptomyces caeruleatus.</title>
        <authorList>
            <person name="Ruckert C."/>
            <person name="Winkler A."/>
            <person name="Kalinowski J."/>
            <person name="Kampfer P."/>
            <person name="Glaeser S."/>
        </authorList>
    </citation>
    <scope>NUCLEOTIDE SEQUENCE [LARGE SCALE GENOMIC DNA]</scope>
    <source>
        <strain evidence="2 3">NRRL B-24802</strain>
    </source>
</reference>
<feature type="region of interest" description="Disordered" evidence="1">
    <location>
        <begin position="1"/>
        <end position="55"/>
    </location>
</feature>
<protein>
    <submittedName>
        <fullName evidence="2">Uncharacterized protein</fullName>
    </submittedName>
</protein>
<dbReference type="AlphaFoldDB" id="A0A101TPP2"/>
<feature type="compositionally biased region" description="Basic and acidic residues" evidence="1">
    <location>
        <begin position="93"/>
        <end position="115"/>
    </location>
</feature>
<comment type="caution">
    <text evidence="2">The sequence shown here is derived from an EMBL/GenBank/DDBJ whole genome shotgun (WGS) entry which is preliminary data.</text>
</comment>
<name>A0A101TPP2_9ACTN</name>
<evidence type="ECO:0000313" key="3">
    <source>
        <dbReference type="Proteomes" id="UP000053429"/>
    </source>
</evidence>
<evidence type="ECO:0000256" key="1">
    <source>
        <dbReference type="SAM" id="MobiDB-lite"/>
    </source>
</evidence>
<proteinExistence type="predicted"/>
<evidence type="ECO:0000313" key="2">
    <source>
        <dbReference type="EMBL" id="KUN96175.1"/>
    </source>
</evidence>
<gene>
    <name evidence="2" type="ORF">AQJ67_33580</name>
</gene>
<dbReference type="RefSeq" id="WP_062723130.1">
    <property type="nucleotide sequence ID" value="NZ_KQ948936.1"/>
</dbReference>
<accession>A0A101TPP2</accession>
<sequence>MTSARKHPDRAPHRRRASATDRTKNTKSFRVTGSWDKRPDRPAIKVTSDKHERDRVAREMSEQGAYVIVEKHRGHGLWRTLYELDGPALVAERRAAEQEQRRQAAEERHRAEQAEAARLAAAEQSERDRADLARLMVRPPVAREQCGRRDARHVTGAQR</sequence>
<dbReference type="Proteomes" id="UP000053429">
    <property type="component" value="Unassembled WGS sequence"/>
</dbReference>
<feature type="region of interest" description="Disordered" evidence="1">
    <location>
        <begin position="93"/>
        <end position="159"/>
    </location>
</feature>